<evidence type="ECO:0000313" key="13">
    <source>
        <dbReference type="Proteomes" id="UP001300502"/>
    </source>
</evidence>
<dbReference type="GO" id="GO:0003677">
    <property type="term" value="F:DNA binding"/>
    <property type="evidence" value="ECO:0007669"/>
    <property type="project" value="UniProtKB-KW"/>
</dbReference>
<evidence type="ECO:0000256" key="9">
    <source>
        <dbReference type="SAM" id="MobiDB-lite"/>
    </source>
</evidence>
<dbReference type="Pfam" id="PF13368">
    <property type="entry name" value="Toprim_C_rpt"/>
    <property type="match status" value="2"/>
</dbReference>
<dbReference type="PROSITE" id="PS52039">
    <property type="entry name" value="TOPO_IA_2"/>
    <property type="match status" value="1"/>
</dbReference>
<feature type="region of interest" description="Disordered" evidence="9">
    <location>
        <begin position="927"/>
        <end position="954"/>
    </location>
</feature>
<organism evidence="12 13">
    <name type="scientific">Galdieria yellowstonensis</name>
    <dbReference type="NCBI Taxonomy" id="3028027"/>
    <lineage>
        <taxon>Eukaryota</taxon>
        <taxon>Rhodophyta</taxon>
        <taxon>Bangiophyceae</taxon>
        <taxon>Galdieriales</taxon>
        <taxon>Galdieriaceae</taxon>
        <taxon>Galdieria</taxon>
    </lineage>
</organism>
<dbReference type="NCBIfam" id="TIGR01051">
    <property type="entry name" value="topA_bact"/>
    <property type="match status" value="1"/>
</dbReference>
<dbReference type="Gene3D" id="1.10.460.10">
    <property type="entry name" value="Topoisomerase I, domain 2"/>
    <property type="match status" value="1"/>
</dbReference>
<feature type="domain" description="Topo IA-type catalytic" evidence="11">
    <location>
        <begin position="243"/>
        <end position="720"/>
    </location>
</feature>
<comment type="similarity">
    <text evidence="2">Belongs to the type IA topoisomerase family.</text>
</comment>
<keyword evidence="8" id="KW-0413">Isomerase</keyword>
<keyword evidence="5" id="KW-0460">Magnesium</keyword>
<dbReference type="Proteomes" id="UP001300502">
    <property type="component" value="Unassembled WGS sequence"/>
</dbReference>
<dbReference type="Pfam" id="PF01751">
    <property type="entry name" value="Toprim"/>
    <property type="match status" value="1"/>
</dbReference>
<evidence type="ECO:0000259" key="10">
    <source>
        <dbReference type="PROSITE" id="PS50880"/>
    </source>
</evidence>
<dbReference type="InterPro" id="IPR013497">
    <property type="entry name" value="Topo_IA_cen"/>
</dbReference>
<dbReference type="InterPro" id="IPR013826">
    <property type="entry name" value="Topo_IA_cen_sub3"/>
</dbReference>
<keyword evidence="13" id="KW-1185">Reference proteome</keyword>
<feature type="compositionally biased region" description="Basic residues" evidence="9">
    <location>
        <begin position="930"/>
        <end position="942"/>
    </location>
</feature>
<dbReference type="InterPro" id="IPR028612">
    <property type="entry name" value="Topoisom_1_IA"/>
</dbReference>
<evidence type="ECO:0000313" key="12">
    <source>
        <dbReference type="EMBL" id="KAK4524045.1"/>
    </source>
</evidence>
<dbReference type="SMART" id="SM00437">
    <property type="entry name" value="TOP1Ac"/>
    <property type="match status" value="1"/>
</dbReference>
<comment type="caution">
    <text evidence="12">The sequence shown here is derived from an EMBL/GenBank/DDBJ whole genome shotgun (WGS) entry which is preliminary data.</text>
</comment>
<evidence type="ECO:0000256" key="8">
    <source>
        <dbReference type="ARBA" id="ARBA00023235"/>
    </source>
</evidence>
<reference evidence="12 13" key="1">
    <citation type="submission" date="2022-07" db="EMBL/GenBank/DDBJ databases">
        <title>Genome-wide signatures of adaptation to extreme environments.</title>
        <authorList>
            <person name="Cho C.H."/>
            <person name="Yoon H.S."/>
        </authorList>
    </citation>
    <scope>NUCLEOTIDE SEQUENCE [LARGE SCALE GENOMIC DNA]</scope>
    <source>
        <strain evidence="12 13">108.79 E11</strain>
    </source>
</reference>
<dbReference type="EC" id="5.6.2.1" evidence="3"/>
<evidence type="ECO:0000256" key="7">
    <source>
        <dbReference type="ARBA" id="ARBA00023125"/>
    </source>
</evidence>
<dbReference type="InterPro" id="IPR003601">
    <property type="entry name" value="Topo_IA_2"/>
</dbReference>
<dbReference type="Gene3D" id="2.70.20.10">
    <property type="entry name" value="Topoisomerase I, domain 3"/>
    <property type="match status" value="1"/>
</dbReference>
<dbReference type="PROSITE" id="PS00396">
    <property type="entry name" value="TOPO_IA_1"/>
    <property type="match status" value="1"/>
</dbReference>
<dbReference type="HAMAP" id="MF_00952">
    <property type="entry name" value="Topoisom_1_prok"/>
    <property type="match status" value="1"/>
</dbReference>
<dbReference type="InterPro" id="IPR013824">
    <property type="entry name" value="Topo_IA_cen_sub1"/>
</dbReference>
<dbReference type="PANTHER" id="PTHR42785:SF1">
    <property type="entry name" value="DNA TOPOISOMERASE"/>
    <property type="match status" value="1"/>
</dbReference>
<dbReference type="InterPro" id="IPR005733">
    <property type="entry name" value="TopoI_bac-type"/>
</dbReference>
<protein>
    <recommendedName>
        <fullName evidence="3">DNA topoisomerase</fullName>
        <ecNumber evidence="3">5.6.2.1</ecNumber>
    </recommendedName>
</protein>
<dbReference type="InterPro" id="IPR006171">
    <property type="entry name" value="TOPRIM_dom"/>
</dbReference>
<dbReference type="PANTHER" id="PTHR42785">
    <property type="entry name" value="DNA TOPOISOMERASE, TYPE IA, CORE"/>
    <property type="match status" value="1"/>
</dbReference>
<evidence type="ECO:0000256" key="1">
    <source>
        <dbReference type="ARBA" id="ARBA00000213"/>
    </source>
</evidence>
<dbReference type="SMART" id="SM00493">
    <property type="entry name" value="TOPRIM"/>
    <property type="match status" value="1"/>
</dbReference>
<evidence type="ECO:0000256" key="5">
    <source>
        <dbReference type="ARBA" id="ARBA00022842"/>
    </source>
</evidence>
<dbReference type="InterPro" id="IPR013825">
    <property type="entry name" value="Topo_IA_cen_sub2"/>
</dbReference>
<dbReference type="InterPro" id="IPR023405">
    <property type="entry name" value="Topo_IA_core_domain"/>
</dbReference>
<dbReference type="GO" id="GO:0046872">
    <property type="term" value="F:metal ion binding"/>
    <property type="evidence" value="ECO:0007669"/>
    <property type="project" value="UniProtKB-KW"/>
</dbReference>
<feature type="domain" description="Toprim" evidence="10">
    <location>
        <begin position="104"/>
        <end position="228"/>
    </location>
</feature>
<evidence type="ECO:0000256" key="4">
    <source>
        <dbReference type="ARBA" id="ARBA00022723"/>
    </source>
</evidence>
<dbReference type="SUPFAM" id="SSF56712">
    <property type="entry name" value="Prokaryotic type I DNA topoisomerase"/>
    <property type="match status" value="1"/>
</dbReference>
<dbReference type="InterPro" id="IPR000380">
    <property type="entry name" value="Topo_IA"/>
</dbReference>
<keyword evidence="4" id="KW-0479">Metal-binding</keyword>
<feature type="region of interest" description="Disordered" evidence="9">
    <location>
        <begin position="69"/>
        <end position="98"/>
    </location>
</feature>
<evidence type="ECO:0000259" key="11">
    <source>
        <dbReference type="PROSITE" id="PS52039"/>
    </source>
</evidence>
<dbReference type="AlphaFoldDB" id="A0AAV9I9G5"/>
<proteinExistence type="inferred from homology"/>
<dbReference type="EMBL" id="JANCYU010000021">
    <property type="protein sequence ID" value="KAK4524045.1"/>
    <property type="molecule type" value="Genomic_DNA"/>
</dbReference>
<gene>
    <name evidence="12" type="ORF">GAYE_SCF01G1944</name>
</gene>
<dbReference type="Gene3D" id="1.10.290.10">
    <property type="entry name" value="Topoisomerase I, domain 4"/>
    <property type="match status" value="1"/>
</dbReference>
<evidence type="ECO:0000256" key="6">
    <source>
        <dbReference type="ARBA" id="ARBA00023029"/>
    </source>
</evidence>
<dbReference type="PROSITE" id="PS50880">
    <property type="entry name" value="TOPRIM"/>
    <property type="match status" value="1"/>
</dbReference>
<dbReference type="SMART" id="SM00436">
    <property type="entry name" value="TOP1Bc"/>
    <property type="match status" value="1"/>
</dbReference>
<dbReference type="InterPro" id="IPR025589">
    <property type="entry name" value="Toprim_C_rpt"/>
</dbReference>
<keyword evidence="7" id="KW-0238">DNA-binding</keyword>
<name>A0AAV9I9G5_9RHOD</name>
<dbReference type="CDD" id="cd03363">
    <property type="entry name" value="TOPRIM_TopoIA_TopoI"/>
    <property type="match status" value="1"/>
</dbReference>
<evidence type="ECO:0000256" key="3">
    <source>
        <dbReference type="ARBA" id="ARBA00012891"/>
    </source>
</evidence>
<comment type="catalytic activity">
    <reaction evidence="1">
        <text>ATP-independent breakage of single-stranded DNA, followed by passage and rejoining.</text>
        <dbReference type="EC" id="5.6.2.1"/>
    </reaction>
</comment>
<dbReference type="GO" id="GO:0006265">
    <property type="term" value="P:DNA topological change"/>
    <property type="evidence" value="ECO:0007669"/>
    <property type="project" value="InterPro"/>
</dbReference>
<feature type="compositionally biased region" description="Basic residues" evidence="9">
    <location>
        <begin position="81"/>
        <end position="92"/>
    </location>
</feature>
<dbReference type="CDD" id="cd00186">
    <property type="entry name" value="TOP1Ac"/>
    <property type="match status" value="1"/>
</dbReference>
<dbReference type="GO" id="GO:0003917">
    <property type="term" value="F:DNA topoisomerase type I (single strand cut, ATP-independent) activity"/>
    <property type="evidence" value="ECO:0007669"/>
    <property type="project" value="UniProtKB-EC"/>
</dbReference>
<accession>A0AAV9I9G5</accession>
<dbReference type="Gene3D" id="3.40.50.140">
    <property type="match status" value="1"/>
</dbReference>
<dbReference type="Pfam" id="PF01131">
    <property type="entry name" value="Topoisom_bac"/>
    <property type="match status" value="1"/>
</dbReference>
<dbReference type="InterPro" id="IPR034149">
    <property type="entry name" value="TOPRIM_TopoI"/>
</dbReference>
<dbReference type="InterPro" id="IPR003602">
    <property type="entry name" value="Topo_IA_DNA-bd_dom"/>
</dbReference>
<dbReference type="PRINTS" id="PR00417">
    <property type="entry name" value="PRTPISMRASEI"/>
</dbReference>
<evidence type="ECO:0000256" key="2">
    <source>
        <dbReference type="ARBA" id="ARBA00009446"/>
    </source>
</evidence>
<sequence length="954" mass="108258">MTCRHTLWICCFTCLHRHQVIYTKPFEAFVVRKKFSKDLFPLLRYALAVPRRKCSVQLSKTFPQTQVLEASQTKERSTKQSGKKKAERKRTKTTLSKERRKESIGLVIVESPAKAKTIQKFLPERYVVDSCMGHIRNLPESAKEVPEELKRYPWARLGVNVENNFEPLYTIPKEKTKVVAHLKELVDSCDELILATDEDREGEAIAWHLVQVLQPKVTYKRAVFHEITKEAIIESFQNLRDIQMNLVHAQEARRILDRLVGFTLSPILWKKIAPRLSAGRVQSVALAMIVQRELERIEFRQSLYYNILAKLSLSSHYELNEKKEGITAFLLSFNNKRLASGKDFDPKTGRLKKESTEEDLIHMDLELAENLMKKLMETSTSWKVKSVEKRKLSKKGPAPFITSTLQQESSRRLGFTPGETMRLAQDLYEQGFITYMRTDSPALSNQAKNAAQMCIIQQFGKDYLQDAVSNSSSPKASKLAQEAHEAIRPAGTSFLSPDEVGRQVSPNHRKLYELIYRRTLASQMKNAEFVITSVDIDAFLQDGDVATFHTSGRTVVFEGYLKALNENYGVEDNSDDLGDNSWSQYNKNLPELNEGQELHPFHLEPVMHSTKPPARYTEAALIKALEAEGVGRPSTYASILETLVERKYVLRERNGGRSRTSLVPCLPAISVVKLLNKHFPEITDPKFTASMEETLDDIANGKADHVEYLRSYFLGERGLREKAKEKEKEIDSQEVRVLDLPIRQQKTDEKVQVKVGPYGPYLESVIDSSRKWNILNEVSPEELCSKFIEELVEERKGKFLGYDPQSGGAVFLRKGRFGWFLQVGVGEDDSLSDKEDEGSSIKRVIKNVRLPANVDINSLQLEDCLQWLSLPRILGVDPHTGKEIIANIGRFGPYVGCDGKNVSLKADVGSVFDIDLQTAIDLLSNSANHASRRKSSGTRRRGKVVDVSSETEEK</sequence>
<dbReference type="InterPro" id="IPR023406">
    <property type="entry name" value="Topo_IA_AS"/>
</dbReference>
<keyword evidence="6" id="KW-0799">Topoisomerase</keyword>